<evidence type="ECO:0000313" key="3">
    <source>
        <dbReference type="EMBL" id="OYR91106.1"/>
    </source>
</evidence>
<dbReference type="Proteomes" id="UP000216316">
    <property type="component" value="Unassembled WGS sequence"/>
</dbReference>
<name>A0A256LDG3_9LACO</name>
<dbReference type="InterPro" id="IPR012318">
    <property type="entry name" value="HTH_CRP"/>
</dbReference>
<proteinExistence type="predicted"/>
<dbReference type="RefSeq" id="WP_094496371.1">
    <property type="nucleotide sequence ID" value="NZ_NGNV01000044.1"/>
</dbReference>
<dbReference type="GO" id="GO:0003677">
    <property type="term" value="F:DNA binding"/>
    <property type="evidence" value="ECO:0007669"/>
    <property type="project" value="InterPro"/>
</dbReference>
<sequence length="91" mass="10391">MISKIVTSIPVTYDTFHKPGLNMIQCLILQLINTYDDGIGTEVSNKVIANFFSISTRTVSRSISKLEKLKYISTIYDRNKAIRIIHVLEEE</sequence>
<evidence type="ECO:0000313" key="2">
    <source>
        <dbReference type="EMBL" id="OYR87488.1"/>
    </source>
</evidence>
<feature type="domain" description="HTH crp-type" evidence="1">
    <location>
        <begin position="28"/>
        <end position="85"/>
    </location>
</feature>
<dbReference type="Proteomes" id="UP000215828">
    <property type="component" value="Unassembled WGS sequence"/>
</dbReference>
<reference evidence="3 4" key="1">
    <citation type="submission" date="2017-04" db="EMBL/GenBank/DDBJ databases">
        <authorList>
            <person name="Afonso C.L."/>
            <person name="Miller P.J."/>
            <person name="Scott M.A."/>
            <person name="Spackman E."/>
            <person name="Goraichik I."/>
            <person name="Dimitrov K.M."/>
            <person name="Suarez D.L."/>
            <person name="Swayne D.E."/>
        </authorList>
    </citation>
    <scope>NUCLEOTIDE SEQUENCE [LARGE SCALE GENOMIC DNA]</scope>
    <source>
        <strain evidence="3 4">609q</strain>
    </source>
</reference>
<dbReference type="InterPro" id="IPR036388">
    <property type="entry name" value="WH-like_DNA-bd_sf"/>
</dbReference>
<dbReference type="AlphaFoldDB" id="A0A256LDG3"/>
<dbReference type="Pfam" id="PF13545">
    <property type="entry name" value="HTH_Crp_2"/>
    <property type="match status" value="1"/>
</dbReference>
<accession>A0A256LDG3</accession>
<protein>
    <recommendedName>
        <fullName evidence="1">HTH crp-type domain-containing protein</fullName>
    </recommendedName>
</protein>
<organism evidence="3 4">
    <name type="scientific">Lactobacillus taiwanensis</name>
    <dbReference type="NCBI Taxonomy" id="508451"/>
    <lineage>
        <taxon>Bacteria</taxon>
        <taxon>Bacillati</taxon>
        <taxon>Bacillota</taxon>
        <taxon>Bacilli</taxon>
        <taxon>Lactobacillales</taxon>
        <taxon>Lactobacillaceae</taxon>
        <taxon>Lactobacillus</taxon>
    </lineage>
</organism>
<evidence type="ECO:0000259" key="1">
    <source>
        <dbReference type="Pfam" id="PF13545"/>
    </source>
</evidence>
<gene>
    <name evidence="2" type="ORF">CBF53_08600</name>
    <name evidence="3" type="ORF">CBF70_08035</name>
</gene>
<dbReference type="SUPFAM" id="SSF46785">
    <property type="entry name" value="Winged helix' DNA-binding domain"/>
    <property type="match status" value="1"/>
</dbReference>
<comment type="caution">
    <text evidence="3">The sequence shown here is derived from an EMBL/GenBank/DDBJ whole genome shotgun (WGS) entry which is preliminary data.</text>
</comment>
<reference evidence="4 5" key="3">
    <citation type="submission" date="2017-09" db="EMBL/GenBank/DDBJ databases">
        <title>Tripartite evolution among Lactobacillus johnsonii, Lactobacillus taiwanensis, Lactobacillus reuteri and their rodent host.</title>
        <authorList>
            <person name="Wang T."/>
            <person name="Knowles S."/>
            <person name="Cheng C."/>
        </authorList>
    </citation>
    <scope>NUCLEOTIDE SEQUENCE [LARGE SCALE GENOMIC DNA]</scope>
    <source>
        <strain evidence="3 4">609q</strain>
        <strain evidence="2 5">609u</strain>
    </source>
</reference>
<dbReference type="InterPro" id="IPR036390">
    <property type="entry name" value="WH_DNA-bd_sf"/>
</dbReference>
<evidence type="ECO:0000313" key="4">
    <source>
        <dbReference type="Proteomes" id="UP000215828"/>
    </source>
</evidence>
<dbReference type="EMBL" id="NGNX01000033">
    <property type="protein sequence ID" value="OYR91106.1"/>
    <property type="molecule type" value="Genomic_DNA"/>
</dbReference>
<reference evidence="2" key="2">
    <citation type="submission" date="2017-05" db="EMBL/GenBank/DDBJ databases">
        <authorList>
            <person name="Lin X.B."/>
            <person name="Stothard P."/>
            <person name="Tasseva G."/>
            <person name="Walter J."/>
        </authorList>
    </citation>
    <scope>NUCLEOTIDE SEQUENCE</scope>
    <source>
        <strain evidence="2">609u</strain>
    </source>
</reference>
<dbReference type="GO" id="GO:0006355">
    <property type="term" value="P:regulation of DNA-templated transcription"/>
    <property type="evidence" value="ECO:0007669"/>
    <property type="project" value="InterPro"/>
</dbReference>
<evidence type="ECO:0000313" key="5">
    <source>
        <dbReference type="Proteomes" id="UP000216316"/>
    </source>
</evidence>
<keyword evidence="5" id="KW-1185">Reference proteome</keyword>
<dbReference type="Gene3D" id="1.10.10.10">
    <property type="entry name" value="Winged helix-like DNA-binding domain superfamily/Winged helix DNA-binding domain"/>
    <property type="match status" value="1"/>
</dbReference>
<dbReference type="EMBL" id="NGNV01000044">
    <property type="protein sequence ID" value="OYR87488.1"/>
    <property type="molecule type" value="Genomic_DNA"/>
</dbReference>